<dbReference type="GO" id="GO:0016324">
    <property type="term" value="C:apical plasma membrane"/>
    <property type="evidence" value="ECO:0007669"/>
    <property type="project" value="TreeGrafter"/>
</dbReference>
<evidence type="ECO:0000256" key="4">
    <source>
        <dbReference type="ARBA" id="ARBA00022741"/>
    </source>
</evidence>
<keyword evidence="5" id="KW-0067">ATP-binding</keyword>
<feature type="transmembrane region" description="Helical" evidence="8">
    <location>
        <begin position="877"/>
        <end position="907"/>
    </location>
</feature>
<dbReference type="AlphaFoldDB" id="A0AAV4BEJ0"/>
<dbReference type="InterPro" id="IPR011527">
    <property type="entry name" value="ABC1_TM_dom"/>
</dbReference>
<feature type="transmembrane region" description="Helical" evidence="8">
    <location>
        <begin position="206"/>
        <end position="225"/>
    </location>
</feature>
<feature type="domain" description="ABC transmembrane type-1" evidence="10">
    <location>
        <begin position="781"/>
        <end position="1025"/>
    </location>
</feature>
<keyword evidence="2" id="KW-0813">Transport</keyword>
<evidence type="ECO:0000256" key="6">
    <source>
        <dbReference type="ARBA" id="ARBA00022989"/>
    </source>
</evidence>
<dbReference type="InterPro" id="IPR003593">
    <property type="entry name" value="AAA+_ATPase"/>
</dbReference>
<evidence type="ECO:0000256" key="7">
    <source>
        <dbReference type="ARBA" id="ARBA00023136"/>
    </source>
</evidence>
<keyword evidence="7 8" id="KW-0472">Membrane</keyword>
<dbReference type="EMBL" id="BLXT01004907">
    <property type="protein sequence ID" value="GFO17975.1"/>
    <property type="molecule type" value="Genomic_DNA"/>
</dbReference>
<sequence>MADFLWTGKIFWRGYHHTLDEADVYDVLPQDSTVKLTDKLAREWEKELYNYKTGGRPSLIRALWKCYKRQIIAFTLLIFLEECLRMVQAYLMGRFIGLFEDLDNRDHKDSRDTDISGVYSNASTSTVAATEDLSIKRPEAFILIPLISVIFLASVFLDHNFFHHGYRMRVATTSLIYRKVMRLRSASLNSGTMETIMNLVTKDMDVFPVVVLPATYILIGPVQLGVTCFMMWEWLDLGPACLASLVLLLLLFPLQIFMGKLSRMLREKMDSLSSTRLRSVQLIMSGLEEMKTSNLTQFCCRVVARARRYELHHMAKLGRLQAFNSSLTLTSGKVVVMATFLFLVVTGREVSTRQVFTALMLEESLRVSLSLLLPAGMLALSDTLATLRKVEEVLLLPERASVLVRPSNIPLMDEFALRFSSYFASRQKSIDAPMVLVNIGLDVQKAKLYCIVGPPGSGKSCLLLAALGELERHKGHILHEGRMGYVPSQPWLCPGTIRDNIVFGAEFSHSRYTQILGACALNQVVDALALRDQTVVGERGLSLDHSIQVKITLARAVYQNCDIYLIDDILRGMDTKSAMLIFKKCICGLLRSKTRLVVTDNTHHTQVAHKVVIMSQCRVLHVDSYDNLLANGINVNQILTSDVCHDVYEQHEVSPKLITSSSSPIIKDLAMANLAFSASSNHLTSNVKDSPAGSAFDILQADFKESGDPLISADCDSEHSGPLPQRSVYTSYFLLGGGICGILFFALTCILEQGSFILCEWWLAHWSEEHQNTSSKSYRENVLLLGRAAINLDVHIYLYMGLVGFAVVFGAVQAAIFYALARRAGTALHDNAVTALFSSPLGFFQANSRASILSHFARDIGIVDSLPPVLLDSVQSFSVLVATALLVSCINYWLFLLTLPLSVLFVWARRRFNKATQGVERIEIASKSAVGAHVVSSMEGIQTLRSLAVEQRFLHKFDVYQDRSTAACYLHLAANRWFGIRVDLMSFAVVIGVTVGTYLVVEYQGLDLPASLVGLSLYYALNLINVSQPALRKSAAVHFKTLQIIICLECFIKFEESLIIRYLYHTPEFSGAASQNLTSDRVDGFHDCGRDRPLFASLSAISLPMTPTCDRSHCTTVLTPLSSAGGSLTTQLFHVFPPDPPKACTKARQSVKITMQDRGPPSAASW</sequence>
<evidence type="ECO:0000256" key="5">
    <source>
        <dbReference type="ARBA" id="ARBA00022840"/>
    </source>
</evidence>
<accession>A0AAV4BEJ0</accession>
<dbReference type="PANTHER" id="PTHR24223:SF19">
    <property type="entry name" value="CYSTIC FIBROSIS TRANSMEMBRANE CONDUCTANCE REGULATOR"/>
    <property type="match status" value="1"/>
</dbReference>
<keyword evidence="3 8" id="KW-0812">Transmembrane</keyword>
<protein>
    <submittedName>
        <fullName evidence="11">Uncharacterized protein</fullName>
    </submittedName>
</protein>
<reference evidence="11 12" key="1">
    <citation type="journal article" date="2021" name="Elife">
        <title>Chloroplast acquisition without the gene transfer in kleptoplastic sea slugs, Plakobranchus ocellatus.</title>
        <authorList>
            <person name="Maeda T."/>
            <person name="Takahashi S."/>
            <person name="Yoshida T."/>
            <person name="Shimamura S."/>
            <person name="Takaki Y."/>
            <person name="Nagai Y."/>
            <person name="Toyoda A."/>
            <person name="Suzuki Y."/>
            <person name="Arimoto A."/>
            <person name="Ishii H."/>
            <person name="Satoh N."/>
            <person name="Nishiyama T."/>
            <person name="Hasebe M."/>
            <person name="Maruyama T."/>
            <person name="Minagawa J."/>
            <person name="Obokata J."/>
            <person name="Shigenobu S."/>
        </authorList>
    </citation>
    <scope>NUCLEOTIDE SEQUENCE [LARGE SCALE GENOMIC DNA]</scope>
</reference>
<dbReference type="InterPro" id="IPR027417">
    <property type="entry name" value="P-loop_NTPase"/>
</dbReference>
<dbReference type="PANTHER" id="PTHR24223">
    <property type="entry name" value="ATP-BINDING CASSETTE SUB-FAMILY C"/>
    <property type="match status" value="1"/>
</dbReference>
<evidence type="ECO:0000313" key="11">
    <source>
        <dbReference type="EMBL" id="GFO17975.1"/>
    </source>
</evidence>
<feature type="domain" description="ABC transporter" evidence="9">
    <location>
        <begin position="417"/>
        <end position="641"/>
    </location>
</feature>
<name>A0AAV4BEJ0_9GAST</name>
<comment type="subcellular location">
    <subcellularLocation>
        <location evidence="1">Membrane</location>
    </subcellularLocation>
</comment>
<dbReference type="GO" id="GO:0005524">
    <property type="term" value="F:ATP binding"/>
    <property type="evidence" value="ECO:0007669"/>
    <property type="project" value="UniProtKB-KW"/>
</dbReference>
<evidence type="ECO:0000256" key="2">
    <source>
        <dbReference type="ARBA" id="ARBA00022448"/>
    </source>
</evidence>
<evidence type="ECO:0000259" key="10">
    <source>
        <dbReference type="PROSITE" id="PS50929"/>
    </source>
</evidence>
<organism evidence="11 12">
    <name type="scientific">Plakobranchus ocellatus</name>
    <dbReference type="NCBI Taxonomy" id="259542"/>
    <lineage>
        <taxon>Eukaryota</taxon>
        <taxon>Metazoa</taxon>
        <taxon>Spiralia</taxon>
        <taxon>Lophotrochozoa</taxon>
        <taxon>Mollusca</taxon>
        <taxon>Gastropoda</taxon>
        <taxon>Heterobranchia</taxon>
        <taxon>Euthyneura</taxon>
        <taxon>Panpulmonata</taxon>
        <taxon>Sacoglossa</taxon>
        <taxon>Placobranchoidea</taxon>
        <taxon>Plakobranchidae</taxon>
        <taxon>Plakobranchus</taxon>
    </lineage>
</organism>
<dbReference type="Proteomes" id="UP000735302">
    <property type="component" value="Unassembled WGS sequence"/>
</dbReference>
<dbReference type="GO" id="GO:1902476">
    <property type="term" value="P:chloride transmembrane transport"/>
    <property type="evidence" value="ECO:0007669"/>
    <property type="project" value="TreeGrafter"/>
</dbReference>
<evidence type="ECO:0000256" key="3">
    <source>
        <dbReference type="ARBA" id="ARBA00022692"/>
    </source>
</evidence>
<dbReference type="Pfam" id="PF00664">
    <property type="entry name" value="ABC_membrane"/>
    <property type="match status" value="2"/>
</dbReference>
<dbReference type="GO" id="GO:0016887">
    <property type="term" value="F:ATP hydrolysis activity"/>
    <property type="evidence" value="ECO:0007669"/>
    <property type="project" value="InterPro"/>
</dbReference>
<gene>
    <name evidence="11" type="ORF">PoB_004448000</name>
</gene>
<dbReference type="Gene3D" id="3.40.50.300">
    <property type="entry name" value="P-loop containing nucleotide triphosphate hydrolases"/>
    <property type="match status" value="1"/>
</dbReference>
<feature type="transmembrane region" description="Helical" evidence="8">
    <location>
        <begin position="71"/>
        <end position="91"/>
    </location>
</feature>
<feature type="transmembrane region" description="Helical" evidence="8">
    <location>
        <begin position="322"/>
        <end position="345"/>
    </location>
</feature>
<dbReference type="SUPFAM" id="SSF52540">
    <property type="entry name" value="P-loop containing nucleoside triphosphate hydrolases"/>
    <property type="match status" value="1"/>
</dbReference>
<dbReference type="PROSITE" id="PS50893">
    <property type="entry name" value="ABC_TRANSPORTER_2"/>
    <property type="match status" value="1"/>
</dbReference>
<dbReference type="SUPFAM" id="SSF90123">
    <property type="entry name" value="ABC transporter transmembrane region"/>
    <property type="match status" value="2"/>
</dbReference>
<evidence type="ECO:0000256" key="1">
    <source>
        <dbReference type="ARBA" id="ARBA00004370"/>
    </source>
</evidence>
<dbReference type="SMART" id="SM00382">
    <property type="entry name" value="AAA"/>
    <property type="match status" value="1"/>
</dbReference>
<dbReference type="Pfam" id="PF00005">
    <property type="entry name" value="ABC_tran"/>
    <property type="match status" value="1"/>
</dbReference>
<dbReference type="PROSITE" id="PS50929">
    <property type="entry name" value="ABC_TM1F"/>
    <property type="match status" value="2"/>
</dbReference>
<feature type="transmembrane region" description="Helical" evidence="8">
    <location>
        <begin position="796"/>
        <end position="821"/>
    </location>
</feature>
<keyword evidence="12" id="KW-1185">Reference proteome</keyword>
<feature type="transmembrane region" description="Helical" evidence="8">
    <location>
        <begin position="982"/>
        <end position="1000"/>
    </location>
</feature>
<comment type="caution">
    <text evidence="11">The sequence shown here is derived from an EMBL/GenBank/DDBJ whole genome shotgun (WGS) entry which is preliminary data.</text>
</comment>
<dbReference type="GO" id="GO:0015701">
    <property type="term" value="P:bicarbonate transport"/>
    <property type="evidence" value="ECO:0007669"/>
    <property type="project" value="TreeGrafter"/>
</dbReference>
<feature type="transmembrane region" description="Helical" evidence="8">
    <location>
        <begin position="732"/>
        <end position="758"/>
    </location>
</feature>
<evidence type="ECO:0000259" key="9">
    <source>
        <dbReference type="PROSITE" id="PS50893"/>
    </source>
</evidence>
<dbReference type="Gene3D" id="1.20.1560.10">
    <property type="entry name" value="ABC transporter type 1, transmembrane domain"/>
    <property type="match status" value="2"/>
</dbReference>
<dbReference type="InterPro" id="IPR003439">
    <property type="entry name" value="ABC_transporter-like_ATP-bd"/>
</dbReference>
<proteinExistence type="predicted"/>
<dbReference type="GO" id="GO:0140359">
    <property type="term" value="F:ABC-type transporter activity"/>
    <property type="evidence" value="ECO:0007669"/>
    <property type="project" value="InterPro"/>
</dbReference>
<keyword evidence="4" id="KW-0547">Nucleotide-binding</keyword>
<feature type="domain" description="ABC transmembrane type-1" evidence="10">
    <location>
        <begin position="72"/>
        <end position="361"/>
    </location>
</feature>
<evidence type="ECO:0000313" key="12">
    <source>
        <dbReference type="Proteomes" id="UP000735302"/>
    </source>
</evidence>
<dbReference type="GO" id="GO:0005829">
    <property type="term" value="C:cytosol"/>
    <property type="evidence" value="ECO:0007669"/>
    <property type="project" value="TreeGrafter"/>
</dbReference>
<dbReference type="InterPro" id="IPR050173">
    <property type="entry name" value="ABC_transporter_C-like"/>
</dbReference>
<keyword evidence="6 8" id="KW-1133">Transmembrane helix</keyword>
<evidence type="ECO:0000256" key="8">
    <source>
        <dbReference type="SAM" id="Phobius"/>
    </source>
</evidence>
<feature type="transmembrane region" description="Helical" evidence="8">
    <location>
        <begin position="140"/>
        <end position="159"/>
    </location>
</feature>
<feature type="transmembrane region" description="Helical" evidence="8">
    <location>
        <begin position="237"/>
        <end position="259"/>
    </location>
</feature>
<dbReference type="InterPro" id="IPR036640">
    <property type="entry name" value="ABC1_TM_sf"/>
</dbReference>